<keyword evidence="4" id="KW-1185">Reference proteome</keyword>
<evidence type="ECO:0000256" key="1">
    <source>
        <dbReference type="SAM" id="Phobius"/>
    </source>
</evidence>
<proteinExistence type="predicted"/>
<evidence type="ECO:0000259" key="2">
    <source>
        <dbReference type="Pfam" id="PF10882"/>
    </source>
</evidence>
<dbReference type="AlphaFoldDB" id="A0A512M8J1"/>
<keyword evidence="1" id="KW-0472">Membrane</keyword>
<evidence type="ECO:0000313" key="3">
    <source>
        <dbReference type="EMBL" id="GEP43054.1"/>
    </source>
</evidence>
<sequence>MDMSASTVFPMIPAASKSLWFFAIIGLVLLGALLLMGWLAWSMQHARFTVSSEGLRVQGDLYSRTIPLKSLVLDQATVTNLNTDKDHQPKWRTMGTGLPGYSAGWFKLRNGQKGLLYVTDRTRVARIPTTEGYTVLLSVEDPQALISALQAQRSPL</sequence>
<name>A0A512M8J1_9BACT</name>
<dbReference type="Pfam" id="PF10882">
    <property type="entry name" value="bPH_5"/>
    <property type="match status" value="1"/>
</dbReference>
<keyword evidence="1" id="KW-0812">Transmembrane</keyword>
<dbReference type="OrthoDB" id="582319at2"/>
<comment type="caution">
    <text evidence="3">The sequence shown here is derived from an EMBL/GenBank/DDBJ whole genome shotgun (WGS) entry which is preliminary data.</text>
</comment>
<organism evidence="3 4">
    <name type="scientific">Brevifollis gellanilyticus</name>
    <dbReference type="NCBI Taxonomy" id="748831"/>
    <lineage>
        <taxon>Bacteria</taxon>
        <taxon>Pseudomonadati</taxon>
        <taxon>Verrucomicrobiota</taxon>
        <taxon>Verrucomicrobiia</taxon>
        <taxon>Verrucomicrobiales</taxon>
        <taxon>Verrucomicrobiaceae</taxon>
    </lineage>
</organism>
<feature type="domain" description="Bacterial Pleckstrin homology" evidence="2">
    <location>
        <begin position="47"/>
        <end position="150"/>
    </location>
</feature>
<keyword evidence="1" id="KW-1133">Transmembrane helix</keyword>
<dbReference type="EMBL" id="BKAG01000014">
    <property type="protein sequence ID" value="GEP43054.1"/>
    <property type="molecule type" value="Genomic_DNA"/>
</dbReference>
<dbReference type="Proteomes" id="UP000321577">
    <property type="component" value="Unassembled WGS sequence"/>
</dbReference>
<protein>
    <recommendedName>
        <fullName evidence="2">Bacterial Pleckstrin homology domain-containing protein</fullName>
    </recommendedName>
</protein>
<feature type="transmembrane region" description="Helical" evidence="1">
    <location>
        <begin position="20"/>
        <end position="41"/>
    </location>
</feature>
<accession>A0A512M8J1</accession>
<evidence type="ECO:0000313" key="4">
    <source>
        <dbReference type="Proteomes" id="UP000321577"/>
    </source>
</evidence>
<dbReference type="InterPro" id="IPR027783">
    <property type="entry name" value="Bacterial_PH-related"/>
</dbReference>
<reference evidence="3 4" key="1">
    <citation type="submission" date="2019-07" db="EMBL/GenBank/DDBJ databases">
        <title>Whole genome shotgun sequence of Brevifollis gellanilyticus NBRC 108608.</title>
        <authorList>
            <person name="Hosoyama A."/>
            <person name="Uohara A."/>
            <person name="Ohji S."/>
            <person name="Ichikawa N."/>
        </authorList>
    </citation>
    <scope>NUCLEOTIDE SEQUENCE [LARGE SCALE GENOMIC DNA]</scope>
    <source>
        <strain evidence="3 4">NBRC 108608</strain>
    </source>
</reference>
<gene>
    <name evidence="3" type="ORF">BGE01nite_23450</name>
</gene>